<sequence>MGYAKSSNIYRRPNGTESIEITFNSNSRRAVEIDSDFAVELLEEYIDDPDVQRLRIRSREHEESAVEPIDLINHKLEASTTFNLETDRQLNSIRVFEDMVNLYNVDAHGGFRYRILRMRGNEA</sequence>
<gene>
    <name evidence="1" type="ORF">J2S14_001387</name>
</gene>
<dbReference type="RefSeq" id="WP_244680873.1">
    <property type="nucleotide sequence ID" value="NZ_JALIRM010000002.1"/>
</dbReference>
<evidence type="ECO:0000313" key="2">
    <source>
        <dbReference type="Proteomes" id="UP001232343"/>
    </source>
</evidence>
<protein>
    <submittedName>
        <fullName evidence="1">Uncharacterized protein</fullName>
    </submittedName>
</protein>
<comment type="caution">
    <text evidence="1">The sequence shown here is derived from an EMBL/GenBank/DDBJ whole genome shotgun (WGS) entry which is preliminary data.</text>
</comment>
<organism evidence="1 2">
    <name type="scientific">Lederbergia wuyishanensis</name>
    <dbReference type="NCBI Taxonomy" id="1347903"/>
    <lineage>
        <taxon>Bacteria</taxon>
        <taxon>Bacillati</taxon>
        <taxon>Bacillota</taxon>
        <taxon>Bacilli</taxon>
        <taxon>Bacillales</taxon>
        <taxon>Bacillaceae</taxon>
        <taxon>Lederbergia</taxon>
    </lineage>
</organism>
<proteinExistence type="predicted"/>
<evidence type="ECO:0000313" key="1">
    <source>
        <dbReference type="EMBL" id="MDQ0342575.1"/>
    </source>
</evidence>
<dbReference type="Pfam" id="PF20505">
    <property type="entry name" value="DUF6731"/>
    <property type="match status" value="1"/>
</dbReference>
<accession>A0ABU0D2D5</accession>
<reference evidence="1 2" key="1">
    <citation type="submission" date="2023-07" db="EMBL/GenBank/DDBJ databases">
        <title>Genomic Encyclopedia of Type Strains, Phase IV (KMG-IV): sequencing the most valuable type-strain genomes for metagenomic binning, comparative biology and taxonomic classification.</title>
        <authorList>
            <person name="Goeker M."/>
        </authorList>
    </citation>
    <scope>NUCLEOTIDE SEQUENCE [LARGE SCALE GENOMIC DNA]</scope>
    <source>
        <strain evidence="1 2">DSM 27848</strain>
    </source>
</reference>
<dbReference type="Proteomes" id="UP001232343">
    <property type="component" value="Unassembled WGS sequence"/>
</dbReference>
<dbReference type="EMBL" id="JAUSUO010000002">
    <property type="protein sequence ID" value="MDQ0342575.1"/>
    <property type="molecule type" value="Genomic_DNA"/>
</dbReference>
<dbReference type="InterPro" id="IPR046618">
    <property type="entry name" value="DUF6731"/>
</dbReference>
<keyword evidence="2" id="KW-1185">Reference proteome</keyword>
<name>A0ABU0D2D5_9BACI</name>